<dbReference type="CDD" id="cd04056">
    <property type="entry name" value="Peptidases_S53"/>
    <property type="match status" value="1"/>
</dbReference>
<feature type="signal peptide" evidence="17">
    <location>
        <begin position="1"/>
        <end position="20"/>
    </location>
</feature>
<dbReference type="SUPFAM" id="SSF54897">
    <property type="entry name" value="Protease propeptides/inhibitors"/>
    <property type="match status" value="1"/>
</dbReference>
<gene>
    <name evidence="19" type="ORF">D9757_006428</name>
</gene>
<dbReference type="EC" id="3.4.14.10" evidence="4"/>
<evidence type="ECO:0000256" key="11">
    <source>
        <dbReference type="ARBA" id="ARBA00022837"/>
    </source>
</evidence>
<dbReference type="CDD" id="cd11377">
    <property type="entry name" value="Pro-peptidase_S53"/>
    <property type="match status" value="1"/>
</dbReference>
<comment type="subcellular location">
    <subcellularLocation>
        <location evidence="3">Secreted</location>
        <location evidence="3">Extracellular space</location>
    </subcellularLocation>
</comment>
<feature type="active site" description="Charge relay system" evidence="15">
    <location>
        <position position="565"/>
    </location>
</feature>
<accession>A0A8H5M8E9</accession>
<evidence type="ECO:0000256" key="9">
    <source>
        <dbReference type="ARBA" id="ARBA00022801"/>
    </source>
</evidence>
<evidence type="ECO:0000256" key="3">
    <source>
        <dbReference type="ARBA" id="ARBA00004239"/>
    </source>
</evidence>
<dbReference type="InterPro" id="IPR050819">
    <property type="entry name" value="Tripeptidyl-peptidase_I"/>
</dbReference>
<evidence type="ECO:0000256" key="4">
    <source>
        <dbReference type="ARBA" id="ARBA00012462"/>
    </source>
</evidence>
<proteinExistence type="predicted"/>
<keyword evidence="20" id="KW-1185">Reference proteome</keyword>
<dbReference type="Proteomes" id="UP000518752">
    <property type="component" value="Unassembled WGS sequence"/>
</dbReference>
<dbReference type="GO" id="GO:0005576">
    <property type="term" value="C:extracellular region"/>
    <property type="evidence" value="ECO:0007669"/>
    <property type="project" value="UniProtKB-SubCell"/>
</dbReference>
<dbReference type="SMART" id="SM00944">
    <property type="entry name" value="Pro-kuma_activ"/>
    <property type="match status" value="1"/>
</dbReference>
<dbReference type="GO" id="GO:0008240">
    <property type="term" value="F:tripeptidyl-peptidase activity"/>
    <property type="evidence" value="ECO:0007669"/>
    <property type="project" value="UniProtKB-EC"/>
</dbReference>
<evidence type="ECO:0000256" key="12">
    <source>
        <dbReference type="ARBA" id="ARBA00023026"/>
    </source>
</evidence>
<dbReference type="PANTHER" id="PTHR14218">
    <property type="entry name" value="PROTEASE S8 TRIPEPTIDYL PEPTIDASE I CLN2"/>
    <property type="match status" value="1"/>
</dbReference>
<evidence type="ECO:0000256" key="5">
    <source>
        <dbReference type="ARBA" id="ARBA00022525"/>
    </source>
</evidence>
<dbReference type="GO" id="GO:0046872">
    <property type="term" value="F:metal ion binding"/>
    <property type="evidence" value="ECO:0007669"/>
    <property type="project" value="UniProtKB-UniRule"/>
</dbReference>
<keyword evidence="8 17" id="KW-0732">Signal</keyword>
<feature type="active site" description="Charge relay system" evidence="15">
    <location>
        <position position="321"/>
    </location>
</feature>
<feature type="domain" description="Peptidase S53" evidence="18">
    <location>
        <begin position="239"/>
        <end position="649"/>
    </location>
</feature>
<dbReference type="PROSITE" id="PS51695">
    <property type="entry name" value="SEDOLISIN"/>
    <property type="match status" value="1"/>
</dbReference>
<evidence type="ECO:0000256" key="6">
    <source>
        <dbReference type="ARBA" id="ARBA00022670"/>
    </source>
</evidence>
<dbReference type="GO" id="GO:0006508">
    <property type="term" value="P:proteolysis"/>
    <property type="evidence" value="ECO:0007669"/>
    <property type="project" value="UniProtKB-KW"/>
</dbReference>
<organism evidence="19 20">
    <name type="scientific">Collybiopsis confluens</name>
    <dbReference type="NCBI Taxonomy" id="2823264"/>
    <lineage>
        <taxon>Eukaryota</taxon>
        <taxon>Fungi</taxon>
        <taxon>Dikarya</taxon>
        <taxon>Basidiomycota</taxon>
        <taxon>Agaricomycotina</taxon>
        <taxon>Agaricomycetes</taxon>
        <taxon>Agaricomycetidae</taxon>
        <taxon>Agaricales</taxon>
        <taxon>Marasmiineae</taxon>
        <taxon>Omphalotaceae</taxon>
        <taxon>Collybiopsis</taxon>
    </lineage>
</organism>
<evidence type="ECO:0000256" key="15">
    <source>
        <dbReference type="PROSITE-ProRule" id="PRU01032"/>
    </source>
</evidence>
<keyword evidence="10 15" id="KW-0720">Serine protease</keyword>
<keyword evidence="7 15" id="KW-0479">Metal-binding</keyword>
<dbReference type="SUPFAM" id="SSF52743">
    <property type="entry name" value="Subtilisin-like"/>
    <property type="match status" value="1"/>
</dbReference>
<feature type="binding site" evidence="15">
    <location>
        <position position="627"/>
    </location>
    <ligand>
        <name>Ca(2+)</name>
        <dbReference type="ChEBI" id="CHEBI:29108"/>
    </ligand>
</feature>
<feature type="binding site" evidence="15">
    <location>
        <position position="608"/>
    </location>
    <ligand>
        <name>Ca(2+)</name>
        <dbReference type="ChEBI" id="CHEBI:29108"/>
    </ligand>
</feature>
<dbReference type="Gene3D" id="3.40.50.200">
    <property type="entry name" value="Peptidase S8/S53 domain"/>
    <property type="match status" value="1"/>
</dbReference>
<evidence type="ECO:0000259" key="18">
    <source>
        <dbReference type="PROSITE" id="PS51695"/>
    </source>
</evidence>
<feature type="chain" id="PRO_5034970354" description="tripeptidyl-peptidase II" evidence="17">
    <location>
        <begin position="21"/>
        <end position="650"/>
    </location>
</feature>
<keyword evidence="6 15" id="KW-0645">Protease</keyword>
<dbReference type="OrthoDB" id="409122at2759"/>
<dbReference type="FunFam" id="3.40.50.200:FF:000015">
    <property type="entry name" value="Tripeptidyl peptidase A"/>
    <property type="match status" value="1"/>
</dbReference>
<dbReference type="InterPro" id="IPR030400">
    <property type="entry name" value="Sedolisin_dom"/>
</dbReference>
<name>A0A8H5M8E9_9AGAR</name>
<evidence type="ECO:0000256" key="1">
    <source>
        <dbReference type="ARBA" id="ARBA00001910"/>
    </source>
</evidence>
<keyword evidence="5" id="KW-0964">Secreted</keyword>
<evidence type="ECO:0000313" key="19">
    <source>
        <dbReference type="EMBL" id="KAF5384562.1"/>
    </source>
</evidence>
<evidence type="ECO:0000313" key="20">
    <source>
        <dbReference type="Proteomes" id="UP000518752"/>
    </source>
</evidence>
<evidence type="ECO:0000256" key="2">
    <source>
        <dbReference type="ARBA" id="ARBA00002451"/>
    </source>
</evidence>
<comment type="catalytic activity">
    <reaction evidence="1">
        <text>Release of an N-terminal tripeptide from a polypeptide.</text>
        <dbReference type="EC" id="3.4.14.10"/>
    </reaction>
</comment>
<feature type="active site" description="Charge relay system" evidence="15">
    <location>
        <position position="317"/>
    </location>
</feature>
<feature type="binding site" evidence="15">
    <location>
        <position position="629"/>
    </location>
    <ligand>
        <name>Ca(2+)</name>
        <dbReference type="ChEBI" id="CHEBI:29108"/>
    </ligand>
</feature>
<keyword evidence="9 15" id="KW-0378">Hydrolase</keyword>
<feature type="region of interest" description="Disordered" evidence="16">
    <location>
        <begin position="189"/>
        <end position="225"/>
    </location>
</feature>
<evidence type="ECO:0000256" key="13">
    <source>
        <dbReference type="ARBA" id="ARBA00023145"/>
    </source>
</evidence>
<sequence length="650" mass="69196">MLFPLALFALGLGAVKHCAAEPSVPSSTVFSTYVVHERRAIEPTDWTISRRPNANKRLPLRIGLTQQNVENLESMLLAVSHPESPEYGKLWTPQQVVDAFAPSQATVTKVVGWLKDFGFSQDDIKISANKGWIQVNAQLSEVEDLLKTEYHVYQHKETGDEQLSCHEYSVPAEIKEHIDLIRPTVHFNHRPSPQSETKFKRAGGLGQPSSGVGPKQRPAQPVPPPVATVPPGLIDCDEMITPGCLRALYNVPTFNPAAADKNSYGIVEFTPQAFLGGDLDVFFSNFSPNLVGSRPNTVLIDGAVVQTTDQSFGMNGESDLDLEYAMILTNPQTVTLLQTGDLVQGAGFDNWLDAVDGSFCTFEGGDDPFQDGIYPDPAPGGFDGPESCGIVAPPFVVSTSYGQQEVTITAFSATRQCTEYGKLGLMGTTILYSSGDEGVAGRGGQCLDSQGLPTTNGIMFNPQFPASCPFVTAVGATQVNPGSTISDPEGACEQVIFSGGGFSNIFSIPDYQKSAVSTFLTDHTPPYTSAEFNTSGSRAYPDLAANGANYVVGVDGELQLVFGTSCASPVVGSFITMVNDARLAAGKGPVGFINPAIYSDTFKDAFNDITLGSNPGCNTIGFNATEGWDPVTGVGTPNVAKLIPLFLALP</sequence>
<protein>
    <recommendedName>
        <fullName evidence="4">tripeptidyl-peptidase II</fullName>
        <ecNumber evidence="4">3.4.14.10</ecNumber>
    </recommendedName>
</protein>
<evidence type="ECO:0000256" key="16">
    <source>
        <dbReference type="SAM" id="MobiDB-lite"/>
    </source>
</evidence>
<comment type="function">
    <text evidence="2">Secreted tripeptidyl-peptidase which degrades proteins at acidic pHs and is involved in virulence.</text>
</comment>
<reference evidence="19 20" key="1">
    <citation type="journal article" date="2020" name="ISME J.">
        <title>Uncovering the hidden diversity of litter-decomposition mechanisms in mushroom-forming fungi.</title>
        <authorList>
            <person name="Floudas D."/>
            <person name="Bentzer J."/>
            <person name="Ahren D."/>
            <person name="Johansson T."/>
            <person name="Persson P."/>
            <person name="Tunlid A."/>
        </authorList>
    </citation>
    <scope>NUCLEOTIDE SEQUENCE [LARGE SCALE GENOMIC DNA]</scope>
    <source>
        <strain evidence="19 20">CBS 406.79</strain>
    </source>
</reference>
<dbReference type="EMBL" id="JAACJN010000043">
    <property type="protein sequence ID" value="KAF5384562.1"/>
    <property type="molecule type" value="Genomic_DNA"/>
</dbReference>
<keyword evidence="12" id="KW-0843">Virulence</keyword>
<dbReference type="Pfam" id="PF09286">
    <property type="entry name" value="Pro-kuma_activ"/>
    <property type="match status" value="1"/>
</dbReference>
<evidence type="ECO:0000256" key="14">
    <source>
        <dbReference type="ARBA" id="ARBA00023180"/>
    </source>
</evidence>
<comment type="cofactor">
    <cofactor evidence="15">
        <name>Ca(2+)</name>
        <dbReference type="ChEBI" id="CHEBI:29108"/>
    </cofactor>
    <text evidence="15">Binds 1 Ca(2+) ion per subunit.</text>
</comment>
<evidence type="ECO:0000256" key="17">
    <source>
        <dbReference type="SAM" id="SignalP"/>
    </source>
</evidence>
<keyword evidence="13" id="KW-0865">Zymogen</keyword>
<dbReference type="InterPro" id="IPR015366">
    <property type="entry name" value="S53_propep"/>
</dbReference>
<evidence type="ECO:0000256" key="7">
    <source>
        <dbReference type="ARBA" id="ARBA00022723"/>
    </source>
</evidence>
<dbReference type="AlphaFoldDB" id="A0A8H5M8E9"/>
<keyword evidence="11 15" id="KW-0106">Calcium</keyword>
<dbReference type="PANTHER" id="PTHR14218:SF19">
    <property type="entry name" value="SERINE PROTEASE AORO, PUTATIVE (AFU_ORTHOLOGUE AFUA_6G10250)-RELATED"/>
    <property type="match status" value="1"/>
</dbReference>
<comment type="caution">
    <text evidence="19">The sequence shown here is derived from an EMBL/GenBank/DDBJ whole genome shotgun (WGS) entry which is preliminary data.</text>
</comment>
<evidence type="ECO:0000256" key="10">
    <source>
        <dbReference type="ARBA" id="ARBA00022825"/>
    </source>
</evidence>
<evidence type="ECO:0000256" key="8">
    <source>
        <dbReference type="ARBA" id="ARBA00022729"/>
    </source>
</evidence>
<feature type="binding site" evidence="15">
    <location>
        <position position="609"/>
    </location>
    <ligand>
        <name>Ca(2+)</name>
        <dbReference type="ChEBI" id="CHEBI:29108"/>
    </ligand>
</feature>
<dbReference type="GO" id="GO:0004252">
    <property type="term" value="F:serine-type endopeptidase activity"/>
    <property type="evidence" value="ECO:0007669"/>
    <property type="project" value="UniProtKB-UniRule"/>
</dbReference>
<keyword evidence="14" id="KW-0325">Glycoprotein</keyword>
<dbReference type="InterPro" id="IPR036852">
    <property type="entry name" value="Peptidase_S8/S53_dom_sf"/>
</dbReference>